<feature type="signal peptide" evidence="2">
    <location>
        <begin position="1"/>
        <end position="23"/>
    </location>
</feature>
<dbReference type="EMBL" id="JBBKZU010000003">
    <property type="protein sequence ID" value="MEJ8811263.1"/>
    <property type="molecule type" value="Genomic_DNA"/>
</dbReference>
<proteinExistence type="predicted"/>
<feature type="chain" id="PRO_5045098430" evidence="2">
    <location>
        <begin position="24"/>
        <end position="200"/>
    </location>
</feature>
<keyword evidence="4" id="KW-1185">Reference proteome</keyword>
<reference evidence="3 4" key="1">
    <citation type="submission" date="2024-03" db="EMBL/GenBank/DDBJ databases">
        <title>Novel species of the genus Variovorax.</title>
        <authorList>
            <person name="Liu Q."/>
            <person name="Xin Y.-H."/>
        </authorList>
    </citation>
    <scope>NUCLEOTIDE SEQUENCE [LARGE SCALE GENOMIC DNA]</scope>
    <source>
        <strain evidence="3 4">KACC 18899</strain>
    </source>
</reference>
<dbReference type="GO" id="GO:0005524">
    <property type="term" value="F:ATP binding"/>
    <property type="evidence" value="ECO:0007669"/>
    <property type="project" value="UniProtKB-KW"/>
</dbReference>
<accession>A0ABU8VC74</accession>
<feature type="region of interest" description="Disordered" evidence="1">
    <location>
        <begin position="27"/>
        <end position="52"/>
    </location>
</feature>
<protein>
    <submittedName>
        <fullName evidence="3">ABC transporter ATP-binding protein</fullName>
    </submittedName>
</protein>
<gene>
    <name evidence="3" type="ORF">WKW77_09305</name>
</gene>
<evidence type="ECO:0000256" key="1">
    <source>
        <dbReference type="SAM" id="MobiDB-lite"/>
    </source>
</evidence>
<keyword evidence="2" id="KW-0732">Signal</keyword>
<evidence type="ECO:0000256" key="2">
    <source>
        <dbReference type="SAM" id="SignalP"/>
    </source>
</evidence>
<comment type="caution">
    <text evidence="3">The sequence shown here is derived from an EMBL/GenBank/DDBJ whole genome shotgun (WGS) entry which is preliminary data.</text>
</comment>
<dbReference type="Proteomes" id="UP001365846">
    <property type="component" value="Unassembled WGS sequence"/>
</dbReference>
<name>A0ABU8VC74_9BURK</name>
<sequence>MIHRAGAGLACLLIALSSNVAVAQEAQPQPAQEAPQAPQVQQVQQVQQPQESPAVRFDSKPFWELVIGPFAVHWSNESEHKHVYLLGIEGSLPGAPKWSAADATIWGFSAFNNSFGQASAYAYYGYRWDNLFGYPSLYAKLTGGILYGYKGEYENKVPFNHDGFGLAIIPGIGYRITQFDAVQVNMLGAAGLIFTYNRRF</sequence>
<evidence type="ECO:0000313" key="3">
    <source>
        <dbReference type="EMBL" id="MEJ8811263.1"/>
    </source>
</evidence>
<dbReference type="RefSeq" id="WP_340356568.1">
    <property type="nucleotide sequence ID" value="NZ_JBBKZU010000003.1"/>
</dbReference>
<keyword evidence="3" id="KW-0547">Nucleotide-binding</keyword>
<organism evidence="3 4">
    <name type="scientific">Variovorax ureilyticus</name>
    <dbReference type="NCBI Taxonomy" id="1836198"/>
    <lineage>
        <taxon>Bacteria</taxon>
        <taxon>Pseudomonadati</taxon>
        <taxon>Pseudomonadota</taxon>
        <taxon>Betaproteobacteria</taxon>
        <taxon>Burkholderiales</taxon>
        <taxon>Comamonadaceae</taxon>
        <taxon>Variovorax</taxon>
    </lineage>
</organism>
<evidence type="ECO:0000313" key="4">
    <source>
        <dbReference type="Proteomes" id="UP001365846"/>
    </source>
</evidence>
<keyword evidence="3" id="KW-0067">ATP-binding</keyword>